<feature type="domain" description="Myb-like" evidence="2">
    <location>
        <begin position="336"/>
        <end position="400"/>
    </location>
</feature>
<proteinExistence type="predicted"/>
<name>A0A8C6U4C3_9GOBI</name>
<sequence>MDPPPDTTDLKLKKKKKKKKKSKHAHDDTAVEEERVTEPDTEEGRQGAEERTEGSDGVKKKKKKKKLNGQSTDPEETTRGADERKCGGEKMKRGDGGEMTKKKKKKATTEKEEEKQTPTNSRKRKKGGESAPPARQTPRKRVRTPALLDEDAEPPNSKDMVIEAELAELEEFIPDIRTKAADVIFKIKRYDLPRFREFKRQGLKIRWGRYSHEENLRIRRNVDDFLKLTGIETVDELLFPRRYPDREQSLKNLKSQHCFYQRLSDGLLRTSEQVYNRSKKMFDPRNHLGRFSVEEVKALEKLHTLHGNDWRTIGDKLERSIYACEKRCAELGFQNGPWTPEELQRFQHVMKKQLQRQIRTSQSSSASWIQLCSRLPWSKISHRVQTRSWNQCRGKWFSYLKSRLKGTQKVLPGAAIQTRIRLIQILFQQQVEEASDIDWIEVAKSVGGLTPMCAQRLFHRIKVSRVPGWNKLSFGEIVDVLFQNEIPELQMKLASNKNHDYNSVPEPEPGPEDLSLDQIFPKNQEEFTELDNS</sequence>
<dbReference type="AlphaFoldDB" id="A0A8C6U4C3"/>
<dbReference type="PANTHER" id="PTHR46760">
    <property type="entry name" value="TRANSCRIPTION TERMINATION FACTOR 1"/>
    <property type="match status" value="1"/>
</dbReference>
<evidence type="ECO:0000259" key="2">
    <source>
        <dbReference type="PROSITE" id="PS50090"/>
    </source>
</evidence>
<organism evidence="4 5">
    <name type="scientific">Neogobius melanostomus</name>
    <name type="common">round goby</name>
    <dbReference type="NCBI Taxonomy" id="47308"/>
    <lineage>
        <taxon>Eukaryota</taxon>
        <taxon>Metazoa</taxon>
        <taxon>Chordata</taxon>
        <taxon>Craniata</taxon>
        <taxon>Vertebrata</taxon>
        <taxon>Euteleostomi</taxon>
        <taxon>Actinopterygii</taxon>
        <taxon>Neopterygii</taxon>
        <taxon>Teleostei</taxon>
        <taxon>Neoteleostei</taxon>
        <taxon>Acanthomorphata</taxon>
        <taxon>Gobiaria</taxon>
        <taxon>Gobiiformes</taxon>
        <taxon>Gobioidei</taxon>
        <taxon>Gobiidae</taxon>
        <taxon>Benthophilinae</taxon>
        <taxon>Neogobiini</taxon>
        <taxon>Neogobius</taxon>
    </lineage>
</organism>
<dbReference type="Pfam" id="PF00249">
    <property type="entry name" value="Myb_DNA-binding"/>
    <property type="match status" value="1"/>
</dbReference>
<dbReference type="PROSITE" id="PS50090">
    <property type="entry name" value="MYB_LIKE"/>
    <property type="match status" value="1"/>
</dbReference>
<feature type="domain" description="HTH myb-type" evidence="3">
    <location>
        <begin position="377"/>
        <end position="404"/>
    </location>
</feature>
<dbReference type="Gene3D" id="1.10.10.60">
    <property type="entry name" value="Homeodomain-like"/>
    <property type="match status" value="2"/>
</dbReference>
<dbReference type="InterPro" id="IPR001005">
    <property type="entry name" value="SANT/Myb"/>
</dbReference>
<keyword evidence="5" id="KW-1185">Reference proteome</keyword>
<dbReference type="SUPFAM" id="SSF46689">
    <property type="entry name" value="Homeodomain-like"/>
    <property type="match status" value="2"/>
</dbReference>
<evidence type="ECO:0008006" key="6">
    <source>
        <dbReference type="Google" id="ProtNLM"/>
    </source>
</evidence>
<dbReference type="PROSITE" id="PS51294">
    <property type="entry name" value="HTH_MYB"/>
    <property type="match status" value="1"/>
</dbReference>
<reference evidence="4" key="1">
    <citation type="submission" date="2025-08" db="UniProtKB">
        <authorList>
            <consortium name="Ensembl"/>
        </authorList>
    </citation>
    <scope>IDENTIFICATION</scope>
</reference>
<evidence type="ECO:0000313" key="5">
    <source>
        <dbReference type="Proteomes" id="UP000694523"/>
    </source>
</evidence>
<feature type="compositionally biased region" description="Basic and acidic residues" evidence="1">
    <location>
        <begin position="76"/>
        <end position="100"/>
    </location>
</feature>
<dbReference type="GO" id="GO:0005730">
    <property type="term" value="C:nucleolus"/>
    <property type="evidence" value="ECO:0007669"/>
    <property type="project" value="TreeGrafter"/>
</dbReference>
<dbReference type="Proteomes" id="UP000694523">
    <property type="component" value="Unplaced"/>
</dbReference>
<feature type="region of interest" description="Disordered" evidence="1">
    <location>
        <begin position="1"/>
        <end position="158"/>
    </location>
</feature>
<dbReference type="SMART" id="SM00717">
    <property type="entry name" value="SANT"/>
    <property type="match status" value="2"/>
</dbReference>
<dbReference type="CDD" id="cd00167">
    <property type="entry name" value="SANT"/>
    <property type="match status" value="2"/>
</dbReference>
<dbReference type="PANTHER" id="PTHR46760:SF1">
    <property type="entry name" value="TRANSCRIPTION TERMINATION FACTOR 1"/>
    <property type="match status" value="1"/>
</dbReference>
<dbReference type="InterPro" id="IPR053078">
    <property type="entry name" value="TTF1-like"/>
</dbReference>
<evidence type="ECO:0000259" key="3">
    <source>
        <dbReference type="PROSITE" id="PS51294"/>
    </source>
</evidence>
<dbReference type="InterPro" id="IPR017930">
    <property type="entry name" value="Myb_dom"/>
</dbReference>
<evidence type="ECO:0000313" key="4">
    <source>
        <dbReference type="Ensembl" id="ENSNMLP00000029497.1"/>
    </source>
</evidence>
<accession>A0A8C6U4C3</accession>
<feature type="compositionally biased region" description="Basic and acidic residues" evidence="1">
    <location>
        <begin position="25"/>
        <end position="58"/>
    </location>
</feature>
<feature type="compositionally biased region" description="Basic residues" evidence="1">
    <location>
        <begin position="12"/>
        <end position="24"/>
    </location>
</feature>
<protein>
    <recommendedName>
        <fullName evidence="6">Transcription termination factor 1</fullName>
    </recommendedName>
</protein>
<dbReference type="GO" id="GO:0003682">
    <property type="term" value="F:chromatin binding"/>
    <property type="evidence" value="ECO:0007669"/>
    <property type="project" value="TreeGrafter"/>
</dbReference>
<reference evidence="4" key="2">
    <citation type="submission" date="2025-09" db="UniProtKB">
        <authorList>
            <consortium name="Ensembl"/>
        </authorList>
    </citation>
    <scope>IDENTIFICATION</scope>
</reference>
<evidence type="ECO:0000256" key="1">
    <source>
        <dbReference type="SAM" id="MobiDB-lite"/>
    </source>
</evidence>
<dbReference type="Ensembl" id="ENSNMLT00000032890.1">
    <property type="protein sequence ID" value="ENSNMLP00000029497.1"/>
    <property type="gene ID" value="ENSNMLG00000018643.1"/>
</dbReference>
<dbReference type="InterPro" id="IPR009057">
    <property type="entry name" value="Homeodomain-like_sf"/>
</dbReference>
<feature type="compositionally biased region" description="Basic and acidic residues" evidence="1">
    <location>
        <begin position="107"/>
        <end position="116"/>
    </location>
</feature>
<dbReference type="GO" id="GO:0006363">
    <property type="term" value="P:termination of RNA polymerase I transcription"/>
    <property type="evidence" value="ECO:0007669"/>
    <property type="project" value="TreeGrafter"/>
</dbReference>